<dbReference type="EMBL" id="MLJW01007426">
    <property type="protein sequence ID" value="OIQ65319.1"/>
    <property type="molecule type" value="Genomic_DNA"/>
</dbReference>
<dbReference type="AlphaFoldDB" id="A0A1J5PBZ0"/>
<protein>
    <submittedName>
        <fullName evidence="2">Uncharacterized protein</fullName>
    </submittedName>
</protein>
<evidence type="ECO:0000313" key="2">
    <source>
        <dbReference type="EMBL" id="OIQ65319.1"/>
    </source>
</evidence>
<sequence length="82" mass="8915">MAQQLGQGAAGDHLPAQPPGARPNVDEVIGAAHGVFIVLDHHQRVALADHLVRLGRRDLRHRGVGGLHHFLDTQRHLYLLGS</sequence>
<name>A0A1J5PBZ0_9ZZZZ</name>
<accession>A0A1J5PBZ0</accession>
<proteinExistence type="predicted"/>
<reference evidence="2" key="1">
    <citation type="submission" date="2016-10" db="EMBL/GenBank/DDBJ databases">
        <title>Sequence of Gallionella enrichment culture.</title>
        <authorList>
            <person name="Poehlein A."/>
            <person name="Muehling M."/>
            <person name="Daniel R."/>
        </authorList>
    </citation>
    <scope>NUCLEOTIDE SEQUENCE</scope>
</reference>
<evidence type="ECO:0000256" key="1">
    <source>
        <dbReference type="SAM" id="MobiDB-lite"/>
    </source>
</evidence>
<organism evidence="2">
    <name type="scientific">mine drainage metagenome</name>
    <dbReference type="NCBI Taxonomy" id="410659"/>
    <lineage>
        <taxon>unclassified sequences</taxon>
        <taxon>metagenomes</taxon>
        <taxon>ecological metagenomes</taxon>
    </lineage>
</organism>
<feature type="region of interest" description="Disordered" evidence="1">
    <location>
        <begin position="1"/>
        <end position="25"/>
    </location>
</feature>
<comment type="caution">
    <text evidence="2">The sequence shown here is derived from an EMBL/GenBank/DDBJ whole genome shotgun (WGS) entry which is preliminary data.</text>
</comment>
<dbReference type="AntiFam" id="ANF00159">
    <property type="entry name" value="Shadow ORF (opposite uvrA)"/>
</dbReference>
<gene>
    <name evidence="2" type="ORF">GALL_531230</name>
</gene>